<evidence type="ECO:0000256" key="3">
    <source>
        <dbReference type="ARBA" id="ARBA00022692"/>
    </source>
</evidence>
<dbReference type="NCBIfam" id="TIGR00374">
    <property type="entry name" value="flippase-like domain"/>
    <property type="match status" value="1"/>
</dbReference>
<feature type="transmembrane region" description="Helical" evidence="6">
    <location>
        <begin position="127"/>
        <end position="148"/>
    </location>
</feature>
<keyword evidence="2" id="KW-1003">Cell membrane</keyword>
<dbReference type="Pfam" id="PF03706">
    <property type="entry name" value="LPG_synthase_TM"/>
    <property type="match status" value="1"/>
</dbReference>
<evidence type="ECO:0000256" key="5">
    <source>
        <dbReference type="ARBA" id="ARBA00023136"/>
    </source>
</evidence>
<feature type="transmembrane region" description="Helical" evidence="6">
    <location>
        <begin position="290"/>
        <end position="308"/>
    </location>
</feature>
<keyword evidence="4 6" id="KW-1133">Transmembrane helix</keyword>
<gene>
    <name evidence="7" type="ORF">SDC9_18375</name>
</gene>
<feature type="transmembrane region" description="Helical" evidence="6">
    <location>
        <begin position="262"/>
        <end position="284"/>
    </location>
</feature>
<dbReference type="EMBL" id="VSSQ01000067">
    <property type="protein sequence ID" value="MPL72590.1"/>
    <property type="molecule type" value="Genomic_DNA"/>
</dbReference>
<evidence type="ECO:0000256" key="4">
    <source>
        <dbReference type="ARBA" id="ARBA00022989"/>
    </source>
</evidence>
<comment type="subcellular location">
    <subcellularLocation>
        <location evidence="1">Cell membrane</location>
        <topology evidence="1">Multi-pass membrane protein</topology>
    </subcellularLocation>
</comment>
<evidence type="ECO:0008006" key="8">
    <source>
        <dbReference type="Google" id="ProtNLM"/>
    </source>
</evidence>
<accession>A0A644U0C6</accession>
<keyword evidence="5 6" id="KW-0472">Membrane</keyword>
<proteinExistence type="predicted"/>
<feature type="transmembrane region" description="Helical" evidence="6">
    <location>
        <begin position="7"/>
        <end position="24"/>
    </location>
</feature>
<sequence>MWKKVSAVVIPTLIAAALLGYMLLRVWDELQGNLDAILESLVPAWLIAAVGICVLAWFLRGFRYKYIIQRLGTEIGVIFSTASIYVSQTANLIIPARLGDFVRMFILKHEKGMSYTKGFTSLIAERVYDILVLAVLGLCSLPVLISLIPKEYAWFIWLIIFVLIAGVAGIVILLLARWMQAKNRILQKILEIFAQFRQVSSTIASLGILSGTSAVIWMMDVLTCYLVCMMLSVEVPFMLVLLAIVIGNLIKAVPITPGGIGTYEAALAVVFEMGGVVPFTAFLIAVIDHLIKNLVTLAGGLISLYYFGDWSVSLMKKLFKGRTEQLKEENGSS</sequence>
<protein>
    <recommendedName>
        <fullName evidence="8">Lysylphosphatidylglycerol synthase</fullName>
    </recommendedName>
</protein>
<dbReference type="AlphaFoldDB" id="A0A644U0C6"/>
<dbReference type="GO" id="GO:0005886">
    <property type="term" value="C:plasma membrane"/>
    <property type="evidence" value="ECO:0007669"/>
    <property type="project" value="UniProtKB-SubCell"/>
</dbReference>
<evidence type="ECO:0000313" key="7">
    <source>
        <dbReference type="EMBL" id="MPL72590.1"/>
    </source>
</evidence>
<organism evidence="7">
    <name type="scientific">bioreactor metagenome</name>
    <dbReference type="NCBI Taxonomy" id="1076179"/>
    <lineage>
        <taxon>unclassified sequences</taxon>
        <taxon>metagenomes</taxon>
        <taxon>ecological metagenomes</taxon>
    </lineage>
</organism>
<comment type="caution">
    <text evidence="7">The sequence shown here is derived from an EMBL/GenBank/DDBJ whole genome shotgun (WGS) entry which is preliminary data.</text>
</comment>
<feature type="transmembrane region" description="Helical" evidence="6">
    <location>
        <begin position="199"/>
        <end position="219"/>
    </location>
</feature>
<evidence type="ECO:0000256" key="6">
    <source>
        <dbReference type="SAM" id="Phobius"/>
    </source>
</evidence>
<dbReference type="PANTHER" id="PTHR39087">
    <property type="entry name" value="UPF0104 MEMBRANE PROTEIN MJ1595"/>
    <property type="match status" value="1"/>
</dbReference>
<name>A0A644U0C6_9ZZZZ</name>
<feature type="transmembrane region" description="Helical" evidence="6">
    <location>
        <begin position="44"/>
        <end position="62"/>
    </location>
</feature>
<feature type="transmembrane region" description="Helical" evidence="6">
    <location>
        <begin position="154"/>
        <end position="178"/>
    </location>
</feature>
<dbReference type="PANTHER" id="PTHR39087:SF2">
    <property type="entry name" value="UPF0104 MEMBRANE PROTEIN MJ1595"/>
    <property type="match status" value="1"/>
</dbReference>
<evidence type="ECO:0000256" key="2">
    <source>
        <dbReference type="ARBA" id="ARBA00022475"/>
    </source>
</evidence>
<dbReference type="InterPro" id="IPR022791">
    <property type="entry name" value="L-PG_synthase/AglD"/>
</dbReference>
<feature type="transmembrane region" description="Helical" evidence="6">
    <location>
        <begin position="225"/>
        <end position="250"/>
    </location>
</feature>
<evidence type="ECO:0000256" key="1">
    <source>
        <dbReference type="ARBA" id="ARBA00004651"/>
    </source>
</evidence>
<reference evidence="7" key="1">
    <citation type="submission" date="2019-08" db="EMBL/GenBank/DDBJ databases">
        <authorList>
            <person name="Kucharzyk K."/>
            <person name="Murdoch R.W."/>
            <person name="Higgins S."/>
            <person name="Loffler F."/>
        </authorList>
    </citation>
    <scope>NUCLEOTIDE SEQUENCE</scope>
</reference>
<keyword evidence="3 6" id="KW-0812">Transmembrane</keyword>